<keyword evidence="1" id="KW-0723">Serine/threonine-protein kinase</keyword>
<dbReference type="RefSeq" id="WP_283758577.1">
    <property type="nucleotide sequence ID" value="NZ_JAQOSQ010000011.1"/>
</dbReference>
<dbReference type="Gene3D" id="3.40.50.300">
    <property type="entry name" value="P-loop containing nucleotide triphosphate hydrolases"/>
    <property type="match status" value="1"/>
</dbReference>
<organism evidence="1 2">
    <name type="scientific">Roseofilum casamattae BLCC-M143</name>
    <dbReference type="NCBI Taxonomy" id="3022442"/>
    <lineage>
        <taxon>Bacteria</taxon>
        <taxon>Bacillati</taxon>
        <taxon>Cyanobacteriota</taxon>
        <taxon>Cyanophyceae</taxon>
        <taxon>Desertifilales</taxon>
        <taxon>Desertifilaceae</taxon>
        <taxon>Roseofilum</taxon>
        <taxon>Roseofilum casamattae</taxon>
    </lineage>
</organism>
<comment type="caution">
    <text evidence="1">The sequence shown here is derived from an EMBL/GenBank/DDBJ whole genome shotgun (WGS) entry which is preliminary data.</text>
</comment>
<dbReference type="GO" id="GO:0004674">
    <property type="term" value="F:protein serine/threonine kinase activity"/>
    <property type="evidence" value="ECO:0007669"/>
    <property type="project" value="UniProtKB-KW"/>
</dbReference>
<evidence type="ECO:0000313" key="2">
    <source>
        <dbReference type="Proteomes" id="UP001232992"/>
    </source>
</evidence>
<keyword evidence="1" id="KW-0808">Transferase</keyword>
<sequence length="328" mass="36652">MIATSFHRTFGLSLQASCQIPGLVSLPDLNRVDLKVWFRSQPLWLNEVLQTALPVWAVSSYLTEAGDLMWKVGELGSSYLQLTYVDRTEFIIDRQGTEIWGTWPEELTLEDTATYLLGPVIGLVLRLRGITCLHASAIAVGDRAIAIVGRSGAGKSTTAAAFAELGYPILSDDIVALVEQDGQILVQPAYPRLRLWPSSAEILYNNPDALPRIVPTSETWDKTYLDLNQDKYQFQDQPLPLAGIYLLGDRINDSPIPNIKLLPQRQALMELVANTYANLLLDKTMRVQEFQFLSQSVRHIPVCQLNAHPDPDYLFNLPTVILENLAHV</sequence>
<name>A0ABT7BXK5_9CYAN</name>
<proteinExistence type="predicted"/>
<dbReference type="InterPro" id="IPR027417">
    <property type="entry name" value="P-loop_NTPase"/>
</dbReference>
<protein>
    <submittedName>
        <fullName evidence="1">Serine/threonine protein kinase</fullName>
    </submittedName>
</protein>
<reference evidence="1 2" key="1">
    <citation type="submission" date="2023-01" db="EMBL/GenBank/DDBJ databases">
        <title>Novel diversity within Roseofilum (Cyanobacteria; Desertifilaceae) from marine benthic mats with descriptions of four novel species.</title>
        <authorList>
            <person name="Wang Y."/>
            <person name="Berthold D.E."/>
            <person name="Hu J."/>
            <person name="Lefler F.W."/>
            <person name="Laughinghouse H.D. IV."/>
        </authorList>
    </citation>
    <scope>NUCLEOTIDE SEQUENCE [LARGE SCALE GENOMIC DNA]</scope>
    <source>
        <strain evidence="1 2">BLCC-M143</strain>
    </source>
</reference>
<dbReference type="Proteomes" id="UP001232992">
    <property type="component" value="Unassembled WGS sequence"/>
</dbReference>
<dbReference type="SUPFAM" id="SSF53795">
    <property type="entry name" value="PEP carboxykinase-like"/>
    <property type="match status" value="1"/>
</dbReference>
<accession>A0ABT7BXK5</accession>
<dbReference type="EMBL" id="JAQOSQ010000011">
    <property type="protein sequence ID" value="MDJ1183924.1"/>
    <property type="molecule type" value="Genomic_DNA"/>
</dbReference>
<evidence type="ECO:0000313" key="1">
    <source>
        <dbReference type="EMBL" id="MDJ1183924.1"/>
    </source>
</evidence>
<keyword evidence="1" id="KW-0418">Kinase</keyword>
<keyword evidence="2" id="KW-1185">Reference proteome</keyword>
<gene>
    <name evidence="1" type="ORF">PMH09_12085</name>
</gene>